<dbReference type="OrthoDB" id="185319at2"/>
<dbReference type="SUPFAM" id="SSF53756">
    <property type="entry name" value="UDP-Glycosyltransferase/glycogen phosphorylase"/>
    <property type="match status" value="1"/>
</dbReference>
<gene>
    <name evidence="2" type="ORF">Verru16b_02822</name>
</gene>
<accession>A0A1D8AXX4</accession>
<dbReference type="EMBL" id="CP016094">
    <property type="protein sequence ID" value="AOS45735.1"/>
    <property type="molecule type" value="Genomic_DNA"/>
</dbReference>
<name>A0A1D8AXX4_9BACT</name>
<evidence type="ECO:0000313" key="2">
    <source>
        <dbReference type="EMBL" id="AOS45735.1"/>
    </source>
</evidence>
<evidence type="ECO:0000259" key="1">
    <source>
        <dbReference type="Pfam" id="PF13579"/>
    </source>
</evidence>
<reference evidence="2 3" key="1">
    <citation type="submission" date="2016-06" db="EMBL/GenBank/DDBJ databases">
        <title>Three novel species with peptidoglycan cell walls form the new genus Lacunisphaera gen. nov. in the family Opitutaceae of the verrucomicrobial subdivision 4.</title>
        <authorList>
            <person name="Rast P."/>
            <person name="Gloeckner I."/>
            <person name="Jogler M."/>
            <person name="Boedeker C."/>
            <person name="Jeske O."/>
            <person name="Wiegand S."/>
            <person name="Reinhardt R."/>
            <person name="Schumann P."/>
            <person name="Rohde M."/>
            <person name="Spring S."/>
            <person name="Gloeckner F.O."/>
            <person name="Jogler C."/>
        </authorList>
    </citation>
    <scope>NUCLEOTIDE SEQUENCE [LARGE SCALE GENOMIC DNA]</scope>
    <source>
        <strain evidence="2 3">IG16b</strain>
    </source>
</reference>
<dbReference type="KEGG" id="obg:Verru16b_02822"/>
<dbReference type="Proteomes" id="UP000095228">
    <property type="component" value="Chromosome"/>
</dbReference>
<sequence>MKKVLIVSPHFAPTNAPDMQRVRLALPYLRACGWEPVVLAVAPESIEGGVMDPLLETTYPADVRIIRVRGLAPATTRRFGFGGLWLRCGRALRLAGERLLAGEQFDLVFFSTTQFDAFTLGPRWKRKFGVPYVLDYQDPWVNDYYARTHTAPPGGRLKFAFSQWRARRQEPTVLREAAGVIAVSDAYGRTLANQYPWFRAEFVQLLPFGAAAADLATARQHTPRNPLVDFSDGCFHHVYTGRCGPDMSISLTIIFRAFKLFRERHPAEAEKIRFHFIGTDYAPPPLGREWAMPIAHAEGLGAYVREHCYRVPYFDALSYLVNAGALLAVGSNDPTYSASKIFPYILAERPMLVVFNHQSPILAFARQTDSGLRYAFTGPADISQIAEDICTTWFEQGGMKRLHSTNFQAFAPYTAEGMTRALSASFEAAVTQHHGI</sequence>
<dbReference type="Gene3D" id="3.40.50.2000">
    <property type="entry name" value="Glycogen Phosphorylase B"/>
    <property type="match status" value="1"/>
</dbReference>
<protein>
    <recommendedName>
        <fullName evidence="1">Glycosyltransferase subfamily 4-like N-terminal domain-containing protein</fullName>
    </recommendedName>
</protein>
<dbReference type="InterPro" id="IPR028098">
    <property type="entry name" value="Glyco_trans_4-like_N"/>
</dbReference>
<feature type="domain" description="Glycosyltransferase subfamily 4-like N-terminal" evidence="1">
    <location>
        <begin position="26"/>
        <end position="207"/>
    </location>
</feature>
<dbReference type="GO" id="GO:0016757">
    <property type="term" value="F:glycosyltransferase activity"/>
    <property type="evidence" value="ECO:0007669"/>
    <property type="project" value="UniProtKB-ARBA"/>
</dbReference>
<keyword evidence="3" id="KW-1185">Reference proteome</keyword>
<dbReference type="Pfam" id="PF13579">
    <property type="entry name" value="Glyco_trans_4_4"/>
    <property type="match status" value="1"/>
</dbReference>
<proteinExistence type="predicted"/>
<evidence type="ECO:0000313" key="3">
    <source>
        <dbReference type="Proteomes" id="UP000095228"/>
    </source>
</evidence>
<organism evidence="2 3">
    <name type="scientific">Lacunisphaera limnophila</name>
    <dbReference type="NCBI Taxonomy" id="1838286"/>
    <lineage>
        <taxon>Bacteria</taxon>
        <taxon>Pseudomonadati</taxon>
        <taxon>Verrucomicrobiota</taxon>
        <taxon>Opitutia</taxon>
        <taxon>Opitutales</taxon>
        <taxon>Opitutaceae</taxon>
        <taxon>Lacunisphaera</taxon>
    </lineage>
</organism>
<dbReference type="STRING" id="1838286.Verru16b_02822"/>
<dbReference type="RefSeq" id="WP_157772421.1">
    <property type="nucleotide sequence ID" value="NZ_CP016094.1"/>
</dbReference>
<dbReference type="AlphaFoldDB" id="A0A1D8AXX4"/>